<feature type="domain" description="CBS" evidence="3">
    <location>
        <begin position="227"/>
        <end position="273"/>
    </location>
</feature>
<organism evidence="4 5">
    <name type="scientific">Pseudonocardia humida</name>
    <dbReference type="NCBI Taxonomy" id="2800819"/>
    <lineage>
        <taxon>Bacteria</taxon>
        <taxon>Bacillati</taxon>
        <taxon>Actinomycetota</taxon>
        <taxon>Actinomycetes</taxon>
        <taxon>Pseudonocardiales</taxon>
        <taxon>Pseudonocardiaceae</taxon>
        <taxon>Pseudonocardia</taxon>
    </lineage>
</organism>
<dbReference type="PROSITE" id="PS51371">
    <property type="entry name" value="CBS"/>
    <property type="match status" value="4"/>
</dbReference>
<dbReference type="Proteomes" id="UP001165283">
    <property type="component" value="Unassembled WGS sequence"/>
</dbReference>
<name>A0ABT0ZSP8_9PSEU</name>
<dbReference type="SMART" id="SM00116">
    <property type="entry name" value="CBS"/>
    <property type="match status" value="4"/>
</dbReference>
<evidence type="ECO:0000313" key="4">
    <source>
        <dbReference type="EMBL" id="MCO1653720.1"/>
    </source>
</evidence>
<keyword evidence="5" id="KW-1185">Reference proteome</keyword>
<evidence type="ECO:0000256" key="1">
    <source>
        <dbReference type="ARBA" id="ARBA00023122"/>
    </source>
</evidence>
<dbReference type="InterPro" id="IPR051257">
    <property type="entry name" value="Diverse_CBS-Domain"/>
</dbReference>
<dbReference type="PANTHER" id="PTHR43080:SF2">
    <property type="entry name" value="CBS DOMAIN-CONTAINING PROTEIN"/>
    <property type="match status" value="1"/>
</dbReference>
<accession>A0ABT0ZSP8</accession>
<feature type="domain" description="CBS" evidence="3">
    <location>
        <begin position="163"/>
        <end position="219"/>
    </location>
</feature>
<dbReference type="PANTHER" id="PTHR43080">
    <property type="entry name" value="CBS DOMAIN-CONTAINING PROTEIN CBSX3, MITOCHONDRIAL"/>
    <property type="match status" value="1"/>
</dbReference>
<evidence type="ECO:0000259" key="3">
    <source>
        <dbReference type="PROSITE" id="PS51371"/>
    </source>
</evidence>
<protein>
    <submittedName>
        <fullName evidence="4">CBS domain-containing protein</fullName>
    </submittedName>
</protein>
<feature type="domain" description="CBS" evidence="3">
    <location>
        <begin position="73"/>
        <end position="129"/>
    </location>
</feature>
<comment type="caution">
    <text evidence="4">The sequence shown here is derived from an EMBL/GenBank/DDBJ whole genome shotgun (WGS) entry which is preliminary data.</text>
</comment>
<gene>
    <name evidence="4" type="ORF">KDL28_01490</name>
</gene>
<dbReference type="EMBL" id="JAGSOV010000006">
    <property type="protein sequence ID" value="MCO1653720.1"/>
    <property type="molecule type" value="Genomic_DNA"/>
</dbReference>
<proteinExistence type="predicted"/>
<dbReference type="RefSeq" id="WP_252435308.1">
    <property type="nucleotide sequence ID" value="NZ_JAGSOV010000006.1"/>
</dbReference>
<feature type="domain" description="CBS" evidence="3">
    <location>
        <begin position="9"/>
        <end position="66"/>
    </location>
</feature>
<reference evidence="4" key="1">
    <citation type="submission" date="2021-04" db="EMBL/GenBank/DDBJ databases">
        <title>Pseudonocardia sp. nov., isolated from sandy soil of mangrove forest.</title>
        <authorList>
            <person name="Zan Z."/>
            <person name="Huang R."/>
            <person name="Liu W."/>
        </authorList>
    </citation>
    <scope>NUCLEOTIDE SEQUENCE</scope>
    <source>
        <strain evidence="4">S2-4</strain>
    </source>
</reference>
<dbReference type="Gene3D" id="3.10.580.10">
    <property type="entry name" value="CBS-domain"/>
    <property type="match status" value="4"/>
</dbReference>
<evidence type="ECO:0000256" key="2">
    <source>
        <dbReference type="PROSITE-ProRule" id="PRU00703"/>
    </source>
</evidence>
<dbReference type="InterPro" id="IPR000644">
    <property type="entry name" value="CBS_dom"/>
</dbReference>
<keyword evidence="1 2" id="KW-0129">CBS domain</keyword>
<sequence>MPLHARDVMSSRVVTARPEDDLARTVHRMTELGYSSLPVVDARFRLVGIVSLLDVLRHREDGGEDSAVVGAVMNPEVLSMPPRASLALVAHRLRTYGELRVMPIVERGVLVGVVTRSDLLRVRSRPGALSRLADRLRGALPAEVAPTRRSTARPDAAHVRDAMTSDVLTATAADPADETAARLVAERLTSLPVVDDEGKLVGVVSEADLLGDEPLSRRTGRTVGAVMTRDVITLDPDDTIGHARLLVAEHGLRVVPVVSEGTLVGVLSRNDLV</sequence>
<dbReference type="Pfam" id="PF00571">
    <property type="entry name" value="CBS"/>
    <property type="match status" value="4"/>
</dbReference>
<dbReference type="InterPro" id="IPR046342">
    <property type="entry name" value="CBS_dom_sf"/>
</dbReference>
<dbReference type="SUPFAM" id="SSF54631">
    <property type="entry name" value="CBS-domain pair"/>
    <property type="match status" value="2"/>
</dbReference>
<evidence type="ECO:0000313" key="5">
    <source>
        <dbReference type="Proteomes" id="UP001165283"/>
    </source>
</evidence>